<dbReference type="EMBL" id="CADIKL010000002">
    <property type="protein sequence ID" value="CAB3777712.1"/>
    <property type="molecule type" value="Genomic_DNA"/>
</dbReference>
<gene>
    <name evidence="2" type="ORF">LMG28688_00417</name>
</gene>
<reference evidence="2 3" key="1">
    <citation type="submission" date="2020-04" db="EMBL/GenBank/DDBJ databases">
        <authorList>
            <person name="De Canck E."/>
        </authorList>
    </citation>
    <scope>NUCLEOTIDE SEQUENCE [LARGE SCALE GENOMIC DNA]</scope>
    <source>
        <strain evidence="2 3">LMG 28688</strain>
    </source>
</reference>
<dbReference type="InterPro" id="IPR036388">
    <property type="entry name" value="WH-like_DNA-bd_sf"/>
</dbReference>
<dbReference type="PANTHER" id="PTHR33164:SF57">
    <property type="entry name" value="MARR-FAMILY TRANSCRIPTIONAL REGULATOR"/>
    <property type="match status" value="1"/>
</dbReference>
<keyword evidence="3" id="KW-1185">Reference proteome</keyword>
<dbReference type="Proteomes" id="UP000494119">
    <property type="component" value="Unassembled WGS sequence"/>
</dbReference>
<name>A0A6J5FD48_9BURK</name>
<dbReference type="Gene3D" id="1.10.10.10">
    <property type="entry name" value="Winged helix-like DNA-binding domain superfamily/Winged helix DNA-binding domain"/>
    <property type="match status" value="1"/>
</dbReference>
<organism evidence="2 3">
    <name type="scientific">Paraburkholderia caffeinitolerans</name>
    <dbReference type="NCBI Taxonomy" id="1723730"/>
    <lineage>
        <taxon>Bacteria</taxon>
        <taxon>Pseudomonadati</taxon>
        <taxon>Pseudomonadota</taxon>
        <taxon>Betaproteobacteria</taxon>
        <taxon>Burkholderiales</taxon>
        <taxon>Burkholderiaceae</taxon>
        <taxon>Paraburkholderia</taxon>
    </lineage>
</organism>
<dbReference type="GO" id="GO:0006950">
    <property type="term" value="P:response to stress"/>
    <property type="evidence" value="ECO:0007669"/>
    <property type="project" value="TreeGrafter"/>
</dbReference>
<protein>
    <recommendedName>
        <fullName evidence="1">HTH marR-type domain-containing protein</fullName>
    </recommendedName>
</protein>
<dbReference type="GO" id="GO:0003700">
    <property type="term" value="F:DNA-binding transcription factor activity"/>
    <property type="evidence" value="ECO:0007669"/>
    <property type="project" value="InterPro"/>
</dbReference>
<dbReference type="Pfam" id="PF12802">
    <property type="entry name" value="MarR_2"/>
    <property type="match status" value="1"/>
</dbReference>
<dbReference type="AlphaFoldDB" id="A0A6J5FD48"/>
<dbReference type="SMART" id="SM00347">
    <property type="entry name" value="HTH_MARR"/>
    <property type="match status" value="1"/>
</dbReference>
<dbReference type="InterPro" id="IPR039422">
    <property type="entry name" value="MarR/SlyA-like"/>
</dbReference>
<dbReference type="InterPro" id="IPR000835">
    <property type="entry name" value="HTH_MarR-typ"/>
</dbReference>
<evidence type="ECO:0000313" key="3">
    <source>
        <dbReference type="Proteomes" id="UP000494119"/>
    </source>
</evidence>
<evidence type="ECO:0000313" key="2">
    <source>
        <dbReference type="EMBL" id="CAB3777712.1"/>
    </source>
</evidence>
<evidence type="ECO:0000259" key="1">
    <source>
        <dbReference type="SMART" id="SM00347"/>
    </source>
</evidence>
<dbReference type="SUPFAM" id="SSF46785">
    <property type="entry name" value="Winged helix' DNA-binding domain"/>
    <property type="match status" value="1"/>
</dbReference>
<dbReference type="PANTHER" id="PTHR33164">
    <property type="entry name" value="TRANSCRIPTIONAL REGULATOR, MARR FAMILY"/>
    <property type="match status" value="1"/>
</dbReference>
<dbReference type="InterPro" id="IPR036390">
    <property type="entry name" value="WH_DNA-bd_sf"/>
</dbReference>
<proteinExistence type="predicted"/>
<sequence length="183" mass="19806">MYLGCPMTQRTENLLGALAVLVTDEMSALNTSLAIAGSTARAMLNAIGQYPDASIELLRDAVALSHPAAVRAVAGLVDAGLVEKRAGADKRSVALALTANGRREVKRLRSAREDVLMRIVSHLDSNERQVLEDLMIKMLWHETRDPAHAMQLCRFCDDGPCLKAGCPVECREEGLPMPGRSTP</sequence>
<accession>A0A6J5FD48</accession>
<feature type="domain" description="HTH marR-type" evidence="1">
    <location>
        <begin position="31"/>
        <end position="128"/>
    </location>
</feature>